<dbReference type="InterPro" id="IPR002295">
    <property type="entry name" value="N4/N6-MTase_EcoPI_Mod-like"/>
</dbReference>
<keyword evidence="3 8" id="KW-0489">Methyltransferase</keyword>
<dbReference type="Gene3D" id="3.40.50.150">
    <property type="entry name" value="Vaccinia Virus protein VP39"/>
    <property type="match status" value="1"/>
</dbReference>
<comment type="caution">
    <text evidence="8">The sequence shown here is derived from an EMBL/GenBank/DDBJ whole genome shotgun (WGS) entry which is preliminary data.</text>
</comment>
<evidence type="ECO:0000256" key="4">
    <source>
        <dbReference type="ARBA" id="ARBA00022679"/>
    </source>
</evidence>
<evidence type="ECO:0000259" key="7">
    <source>
        <dbReference type="SMART" id="SM00470"/>
    </source>
</evidence>
<dbReference type="InterPro" id="IPR015840">
    <property type="entry name" value="DNA_MeTrfase_ParB"/>
</dbReference>
<dbReference type="Pfam" id="PF01555">
    <property type="entry name" value="N6_N4_Mtase"/>
    <property type="match status" value="1"/>
</dbReference>
<evidence type="ECO:0000313" key="9">
    <source>
        <dbReference type="Proteomes" id="UP001429580"/>
    </source>
</evidence>
<name>A0ABX0UXD0_9HYPH</name>
<protein>
    <recommendedName>
        <fullName evidence="2">site-specific DNA-methyltransferase (adenine-specific)</fullName>
        <ecNumber evidence="2">2.1.1.72</ecNumber>
    </recommendedName>
</protein>
<evidence type="ECO:0000256" key="1">
    <source>
        <dbReference type="ARBA" id="ARBA00006594"/>
    </source>
</evidence>
<sequence length="474" mass="51822">MKPRLISHSPDRLDLTSIASLRPAPRNARTHSKAQIRQIADSIERFGFNNPILIDAEGRVIAGHGRLAAARLLGMERVPTLCLAHLNEAERRAYVLADNKLAEKAGWDRELLALELGELASLLETEDFDLTITGFETAEIDGLLTDFGAPEPEAEDVLPEPGPPAVAPGDLWILGRHRLICADARDPAALTRLMEGQAARMVFIDPPYNVPIVGHVQGRGKIRHREFAFASGEMSAVEFTAFLEAALRLCAEHAMDGSLHYICMDWRHVGELSLAGGRVYDALKNICVWVKSNAGQGSFYRSQHELVFVFKKGLEAHVNTVELGQHGRSRSNVWSYPGVNSFKAGRDDELAMHPTVKPVALVVDAIRDCTHRGDIVLDSFAGSGTTVLAAEKTGRRARAVEIDPVYADVVIRRWLAFTQSDAMLEATGETYAEVTTRRKRERAAPQPAPAAGSELLALAADEDHSWIALGGGEK</sequence>
<dbReference type="InterPro" id="IPR029063">
    <property type="entry name" value="SAM-dependent_MTases_sf"/>
</dbReference>
<evidence type="ECO:0000256" key="2">
    <source>
        <dbReference type="ARBA" id="ARBA00011900"/>
    </source>
</evidence>
<dbReference type="SUPFAM" id="SSF53335">
    <property type="entry name" value="S-adenosyl-L-methionine-dependent methyltransferases"/>
    <property type="match status" value="1"/>
</dbReference>
<evidence type="ECO:0000256" key="3">
    <source>
        <dbReference type="ARBA" id="ARBA00022603"/>
    </source>
</evidence>
<feature type="domain" description="ParB-like N-terminal" evidence="7">
    <location>
        <begin position="14"/>
        <end position="100"/>
    </location>
</feature>
<dbReference type="Proteomes" id="UP001429580">
    <property type="component" value="Unassembled WGS sequence"/>
</dbReference>
<dbReference type="SMART" id="SM00470">
    <property type="entry name" value="ParB"/>
    <property type="match status" value="1"/>
</dbReference>
<dbReference type="PANTHER" id="PTHR33375">
    <property type="entry name" value="CHROMOSOME-PARTITIONING PROTEIN PARB-RELATED"/>
    <property type="match status" value="1"/>
</dbReference>
<dbReference type="Gene3D" id="3.90.1530.10">
    <property type="entry name" value="Conserved hypothetical protein from pyrococcus furiosus pfu- 392566-001, ParB domain"/>
    <property type="match status" value="1"/>
</dbReference>
<dbReference type="RefSeq" id="WP_208394053.1">
    <property type="nucleotide sequence ID" value="NZ_JAASQI010000001.1"/>
</dbReference>
<dbReference type="InterPro" id="IPR050336">
    <property type="entry name" value="Chromosome_partition/occlusion"/>
</dbReference>
<dbReference type="InterPro" id="IPR003115">
    <property type="entry name" value="ParB_N"/>
</dbReference>
<dbReference type="Pfam" id="PF02195">
    <property type="entry name" value="ParB_N"/>
    <property type="match status" value="1"/>
</dbReference>
<comment type="similarity">
    <text evidence="1">Belongs to the N(4)/N(6)-methyltransferase family.</text>
</comment>
<dbReference type="CDD" id="cd16403">
    <property type="entry name" value="ParB_N_like_MT"/>
    <property type="match status" value="1"/>
</dbReference>
<dbReference type="EMBL" id="JAASQI010000001">
    <property type="protein sequence ID" value="NIJ56939.1"/>
    <property type="molecule type" value="Genomic_DNA"/>
</dbReference>
<evidence type="ECO:0000256" key="6">
    <source>
        <dbReference type="ARBA" id="ARBA00047942"/>
    </source>
</evidence>
<dbReference type="PANTHER" id="PTHR33375:SF1">
    <property type="entry name" value="CHROMOSOME-PARTITIONING PROTEIN PARB-RELATED"/>
    <property type="match status" value="1"/>
</dbReference>
<keyword evidence="5" id="KW-0949">S-adenosyl-L-methionine</keyword>
<gene>
    <name evidence="8" type="ORF">FHS82_000752</name>
</gene>
<comment type="catalytic activity">
    <reaction evidence="6">
        <text>a 2'-deoxyadenosine in DNA + S-adenosyl-L-methionine = an N(6)-methyl-2'-deoxyadenosine in DNA + S-adenosyl-L-homocysteine + H(+)</text>
        <dbReference type="Rhea" id="RHEA:15197"/>
        <dbReference type="Rhea" id="RHEA-COMP:12418"/>
        <dbReference type="Rhea" id="RHEA-COMP:12419"/>
        <dbReference type="ChEBI" id="CHEBI:15378"/>
        <dbReference type="ChEBI" id="CHEBI:57856"/>
        <dbReference type="ChEBI" id="CHEBI:59789"/>
        <dbReference type="ChEBI" id="CHEBI:90615"/>
        <dbReference type="ChEBI" id="CHEBI:90616"/>
        <dbReference type="EC" id="2.1.1.72"/>
    </reaction>
</comment>
<accession>A0ABX0UXD0</accession>
<dbReference type="SUPFAM" id="SSF110849">
    <property type="entry name" value="ParB/Sulfiredoxin"/>
    <property type="match status" value="1"/>
</dbReference>
<keyword evidence="4" id="KW-0808">Transferase</keyword>
<dbReference type="PIRSF" id="PIRSF036758">
    <property type="entry name" value="Aden_M_ParB"/>
    <property type="match status" value="1"/>
</dbReference>
<dbReference type="InterPro" id="IPR036086">
    <property type="entry name" value="ParB/Sulfiredoxin_sf"/>
</dbReference>
<reference evidence="8 9" key="1">
    <citation type="submission" date="2020-03" db="EMBL/GenBank/DDBJ databases">
        <title>Genomic Encyclopedia of Type Strains, Phase IV (KMG-IV): sequencing the most valuable type-strain genomes for metagenomic binning, comparative biology and taxonomic classification.</title>
        <authorList>
            <person name="Goeker M."/>
        </authorList>
    </citation>
    <scope>NUCLEOTIDE SEQUENCE [LARGE SCALE GENOMIC DNA]</scope>
    <source>
        <strain evidence="8 9">DSM 103870</strain>
    </source>
</reference>
<evidence type="ECO:0000313" key="8">
    <source>
        <dbReference type="EMBL" id="NIJ56939.1"/>
    </source>
</evidence>
<dbReference type="EC" id="2.1.1.72" evidence="2"/>
<organism evidence="8 9">
    <name type="scientific">Pseudochelatococcus lubricantis</name>
    <dbReference type="NCBI Taxonomy" id="1538102"/>
    <lineage>
        <taxon>Bacteria</taxon>
        <taxon>Pseudomonadati</taxon>
        <taxon>Pseudomonadota</taxon>
        <taxon>Alphaproteobacteria</taxon>
        <taxon>Hyphomicrobiales</taxon>
        <taxon>Chelatococcaceae</taxon>
        <taxon>Pseudochelatococcus</taxon>
    </lineage>
</organism>
<dbReference type="GO" id="GO:0008168">
    <property type="term" value="F:methyltransferase activity"/>
    <property type="evidence" value="ECO:0007669"/>
    <property type="project" value="UniProtKB-KW"/>
</dbReference>
<proteinExistence type="inferred from homology"/>
<dbReference type="PRINTS" id="PR00506">
    <property type="entry name" value="D21N6MTFRASE"/>
</dbReference>
<evidence type="ECO:0000256" key="5">
    <source>
        <dbReference type="ARBA" id="ARBA00022691"/>
    </source>
</evidence>
<keyword evidence="9" id="KW-1185">Reference proteome</keyword>
<dbReference type="GO" id="GO:0032259">
    <property type="term" value="P:methylation"/>
    <property type="evidence" value="ECO:0007669"/>
    <property type="project" value="UniProtKB-KW"/>
</dbReference>
<dbReference type="InterPro" id="IPR002941">
    <property type="entry name" value="DNA_methylase_N4/N6"/>
</dbReference>